<sequence length="103" mass="10674">MIARAISTDTFAGLTLDINLGKAGFREAAIYVPALTTDTYVTVALSYDGSTYLTLSVGDGAGSEYDVEIPSAKVRVIPIAGAKYIRLTAPATSQTATVVSIAI</sequence>
<dbReference type="AlphaFoldDB" id="A0A0F9J668"/>
<comment type="caution">
    <text evidence="1">The sequence shown here is derived from an EMBL/GenBank/DDBJ whole genome shotgun (WGS) entry which is preliminary data.</text>
</comment>
<reference evidence="1" key="1">
    <citation type="journal article" date="2015" name="Nature">
        <title>Complex archaea that bridge the gap between prokaryotes and eukaryotes.</title>
        <authorList>
            <person name="Spang A."/>
            <person name="Saw J.H."/>
            <person name="Jorgensen S.L."/>
            <person name="Zaremba-Niedzwiedzka K."/>
            <person name="Martijn J."/>
            <person name="Lind A.E."/>
            <person name="van Eijk R."/>
            <person name="Schleper C."/>
            <person name="Guy L."/>
            <person name="Ettema T.J."/>
        </authorList>
    </citation>
    <scope>NUCLEOTIDE SEQUENCE</scope>
</reference>
<name>A0A0F9J668_9ZZZZ</name>
<protein>
    <submittedName>
        <fullName evidence="1">Uncharacterized protein</fullName>
    </submittedName>
</protein>
<gene>
    <name evidence="1" type="ORF">LCGC14_1570340</name>
</gene>
<proteinExistence type="predicted"/>
<accession>A0A0F9J668</accession>
<evidence type="ECO:0000313" key="1">
    <source>
        <dbReference type="EMBL" id="KKM27879.1"/>
    </source>
</evidence>
<organism evidence="1">
    <name type="scientific">marine sediment metagenome</name>
    <dbReference type="NCBI Taxonomy" id="412755"/>
    <lineage>
        <taxon>unclassified sequences</taxon>
        <taxon>metagenomes</taxon>
        <taxon>ecological metagenomes</taxon>
    </lineage>
</organism>
<dbReference type="EMBL" id="LAZR01012240">
    <property type="protein sequence ID" value="KKM27879.1"/>
    <property type="molecule type" value="Genomic_DNA"/>
</dbReference>